<keyword evidence="1 4" id="KW-0349">Heme</keyword>
<dbReference type="InterPro" id="IPR011429">
    <property type="entry name" value="Cyt_c_Planctomycete-type"/>
</dbReference>
<keyword evidence="2 4" id="KW-0479">Metal-binding</keyword>
<dbReference type="HOGENOM" id="CLU_005632_1_0_0"/>
<dbReference type="SUPFAM" id="SSF46626">
    <property type="entry name" value="Cytochrome c"/>
    <property type="match status" value="1"/>
</dbReference>
<sequence>MGTIGTGKGSRLLVVLAAWNAIYAAAPLLGQESPATLRVADDHAAAMKAGLALFESQVRTILERHCLECHGGGTVKAGFDLSNRAAMLKSPGAVEPGRPRDESRLWLMVAHEDDPPMPYKAAKLADDEIDALGRWIELGAPFDRPLVEPPSDERQADAPRGPTQAERDFWSFRPLEAIAPPTPRDAQGWACGAIDRFILADLEAHGLHPNPRADRRTLIRRVTFDLIGLPPTPEEIDAFLTDPRDDVQAYDALVDRLLASPHFGERWARHWLDVARFAESHGYEQDYDRPHAYLYRDWLIRAFNEDLPYDEFIRRQLAGDELHPDDPWSMVATGFLGGGAFPTQLTEAEFESARYDELDDMTATTGVAFLGLTLGCARCHDHKYDPIRMSDYYSVAAVFTTTIRSEIELPLGPSGQIIKAQVCSEGFKPTKHHADDRGFPHFYPETHVLERGDPKRKLGLAQPGYPAVLVRHGRDPDHWKVTPPQGWTRTSFRRAALANWLTDPADGAGHLAARVIVNRLWHHHFGRGIVATPSDFGFQGARPTHPKLLDWLAVDLIHHGWRLKRLHKAIVTSATYTQSTAYDSARAALDRDNQLWWRREPRRLEAEAIRDALLACSGRLDRTPYGPGSLDETMTRRSVYFFIKRSQLIPTMMLFDWPEHLVSLGARSQTTIAPQALAFLNGPQTRADAEALAGRVAREAGDDPEARLERLGVITLGRPPAAWERDAARDFLAAQVETHRASGRNPDDAARLAWIDLAHAWFGLNEFLYID</sequence>
<dbReference type="EMBL" id="CP002353">
    <property type="protein sequence ID" value="ADV62524.1"/>
    <property type="molecule type" value="Genomic_DNA"/>
</dbReference>
<dbReference type="GO" id="GO:0046872">
    <property type="term" value="F:metal ion binding"/>
    <property type="evidence" value="ECO:0007669"/>
    <property type="project" value="UniProtKB-KW"/>
</dbReference>
<evidence type="ECO:0000256" key="4">
    <source>
        <dbReference type="PROSITE-ProRule" id="PRU00433"/>
    </source>
</evidence>
<proteinExistence type="predicted"/>
<dbReference type="InterPro" id="IPR011444">
    <property type="entry name" value="DUF1549"/>
</dbReference>
<dbReference type="AlphaFoldDB" id="E8R2M4"/>
<reference key="1">
    <citation type="submission" date="2010-11" db="EMBL/GenBank/DDBJ databases">
        <title>The complete sequence of chromosome of Isophaera pallida ATCC 43644.</title>
        <authorList>
            <consortium name="US DOE Joint Genome Institute (JGI-PGF)"/>
            <person name="Lucas S."/>
            <person name="Copeland A."/>
            <person name="Lapidus A."/>
            <person name="Bruce D."/>
            <person name="Goodwin L."/>
            <person name="Pitluck S."/>
            <person name="Kyrpides N."/>
            <person name="Mavromatis K."/>
            <person name="Pagani I."/>
            <person name="Ivanova N."/>
            <person name="Saunders E."/>
            <person name="Brettin T."/>
            <person name="Detter J.C."/>
            <person name="Han C."/>
            <person name="Tapia R."/>
            <person name="Land M."/>
            <person name="Hauser L."/>
            <person name="Markowitz V."/>
            <person name="Cheng J.-F."/>
            <person name="Hugenholtz P."/>
            <person name="Woyke T."/>
            <person name="Wu D."/>
            <person name="Eisen J.A."/>
        </authorList>
    </citation>
    <scope>NUCLEOTIDE SEQUENCE</scope>
    <source>
        <strain>ATCC 43644</strain>
    </source>
</reference>
<dbReference type="Pfam" id="PF07587">
    <property type="entry name" value="PSD1"/>
    <property type="match status" value="1"/>
</dbReference>
<dbReference type="Pfam" id="PF07635">
    <property type="entry name" value="PSCyt1"/>
    <property type="match status" value="1"/>
</dbReference>
<evidence type="ECO:0000256" key="1">
    <source>
        <dbReference type="ARBA" id="ARBA00022617"/>
    </source>
</evidence>
<dbReference type="Pfam" id="PF07583">
    <property type="entry name" value="PSCyt2"/>
    <property type="match status" value="1"/>
</dbReference>
<dbReference type="GO" id="GO:0020037">
    <property type="term" value="F:heme binding"/>
    <property type="evidence" value="ECO:0007669"/>
    <property type="project" value="InterPro"/>
</dbReference>
<dbReference type="eggNOG" id="COG2010">
    <property type="taxonomic scope" value="Bacteria"/>
</dbReference>
<reference evidence="7 8" key="2">
    <citation type="journal article" date="2011" name="Stand. Genomic Sci.">
        <title>Complete genome sequence of Isosphaera pallida type strain (IS1B).</title>
        <authorList>
            <consortium name="US DOE Joint Genome Institute (JGI-PGF)"/>
            <person name="Goker M."/>
            <person name="Cleland D."/>
            <person name="Saunders E."/>
            <person name="Lapidus A."/>
            <person name="Nolan M."/>
            <person name="Lucas S."/>
            <person name="Hammon N."/>
            <person name="Deshpande S."/>
            <person name="Cheng J.F."/>
            <person name="Tapia R."/>
            <person name="Han C."/>
            <person name="Goodwin L."/>
            <person name="Pitluck S."/>
            <person name="Liolios K."/>
            <person name="Pagani I."/>
            <person name="Ivanova N."/>
            <person name="Mavromatis K."/>
            <person name="Pati A."/>
            <person name="Chen A."/>
            <person name="Palaniappan K."/>
            <person name="Land M."/>
            <person name="Hauser L."/>
            <person name="Chang Y.J."/>
            <person name="Jeffries C.D."/>
            <person name="Detter J.C."/>
            <person name="Beck B."/>
            <person name="Woyke T."/>
            <person name="Bristow J."/>
            <person name="Eisen J.A."/>
            <person name="Markowitz V."/>
            <person name="Hugenholtz P."/>
            <person name="Kyrpides N.C."/>
            <person name="Klenk H.P."/>
        </authorList>
    </citation>
    <scope>NUCLEOTIDE SEQUENCE [LARGE SCALE GENOMIC DNA]</scope>
    <source>
        <strain evidence="8">ATCC 43644 / DSM 9630 / IS1B</strain>
    </source>
</reference>
<keyword evidence="3 4" id="KW-0408">Iron</keyword>
<dbReference type="OrthoDB" id="127107at2"/>
<dbReference type="GO" id="GO:0009055">
    <property type="term" value="F:electron transfer activity"/>
    <property type="evidence" value="ECO:0007669"/>
    <property type="project" value="InterPro"/>
</dbReference>
<dbReference type="PROSITE" id="PS51007">
    <property type="entry name" value="CYTC"/>
    <property type="match status" value="1"/>
</dbReference>
<accession>E8R2M4</accession>
<dbReference type="PANTHER" id="PTHR35889">
    <property type="entry name" value="CYCLOINULO-OLIGOSACCHARIDE FRUCTANOTRANSFERASE-RELATED"/>
    <property type="match status" value="1"/>
</dbReference>
<evidence type="ECO:0000256" key="3">
    <source>
        <dbReference type="ARBA" id="ARBA00023004"/>
    </source>
</evidence>
<organism evidence="7 8">
    <name type="scientific">Isosphaera pallida (strain ATCC 43644 / DSM 9630 / IS1B)</name>
    <dbReference type="NCBI Taxonomy" id="575540"/>
    <lineage>
        <taxon>Bacteria</taxon>
        <taxon>Pseudomonadati</taxon>
        <taxon>Planctomycetota</taxon>
        <taxon>Planctomycetia</taxon>
        <taxon>Isosphaerales</taxon>
        <taxon>Isosphaeraceae</taxon>
        <taxon>Isosphaera</taxon>
    </lineage>
</organism>
<dbReference type="InterPro" id="IPR036909">
    <property type="entry name" value="Cyt_c-like_dom_sf"/>
</dbReference>
<feature type="region of interest" description="Disordered" evidence="5">
    <location>
        <begin position="143"/>
        <end position="164"/>
    </location>
</feature>
<protein>
    <recommendedName>
        <fullName evidence="6">Cytochrome c domain-containing protein</fullName>
    </recommendedName>
</protein>
<evidence type="ECO:0000256" key="2">
    <source>
        <dbReference type="ARBA" id="ARBA00022723"/>
    </source>
</evidence>
<dbReference type="InterPro" id="IPR009056">
    <property type="entry name" value="Cyt_c-like_dom"/>
</dbReference>
<keyword evidence="8" id="KW-1185">Reference proteome</keyword>
<gene>
    <name evidence="7" type="ordered locus">Isop_1944</name>
</gene>
<evidence type="ECO:0000313" key="8">
    <source>
        <dbReference type="Proteomes" id="UP000008631"/>
    </source>
</evidence>
<dbReference type="STRING" id="575540.Isop_1944"/>
<evidence type="ECO:0000256" key="5">
    <source>
        <dbReference type="SAM" id="MobiDB-lite"/>
    </source>
</evidence>
<evidence type="ECO:0000259" key="6">
    <source>
        <dbReference type="PROSITE" id="PS51007"/>
    </source>
</evidence>
<feature type="domain" description="Cytochrome c" evidence="6">
    <location>
        <begin position="45"/>
        <end position="140"/>
    </location>
</feature>
<dbReference type="InParanoid" id="E8R2M4"/>
<name>E8R2M4_ISOPI</name>
<dbReference type="Proteomes" id="UP000008631">
    <property type="component" value="Chromosome"/>
</dbReference>
<dbReference type="PANTHER" id="PTHR35889:SF3">
    <property type="entry name" value="F-BOX DOMAIN-CONTAINING PROTEIN"/>
    <property type="match status" value="1"/>
</dbReference>
<evidence type="ECO:0000313" key="7">
    <source>
        <dbReference type="EMBL" id="ADV62524.1"/>
    </source>
</evidence>
<dbReference type="KEGG" id="ipa:Isop_1944"/>
<dbReference type="InterPro" id="IPR022655">
    <property type="entry name" value="DUF1553"/>
</dbReference>